<dbReference type="CDD" id="cd18787">
    <property type="entry name" value="SF2_C_DEAD"/>
    <property type="match status" value="1"/>
</dbReference>
<evidence type="ECO:0000259" key="9">
    <source>
        <dbReference type="PROSITE" id="PS51192"/>
    </source>
</evidence>
<accession>A0ABS2WTI0</accession>
<dbReference type="InterPro" id="IPR027417">
    <property type="entry name" value="P-loop_NTPase"/>
</dbReference>
<keyword evidence="2 7" id="KW-0378">Hydrolase</keyword>
<dbReference type="PANTHER" id="PTHR47959:SF1">
    <property type="entry name" value="ATP-DEPENDENT RNA HELICASE DBPA"/>
    <property type="match status" value="1"/>
</dbReference>
<dbReference type="CDD" id="cd00268">
    <property type="entry name" value="DEADc"/>
    <property type="match status" value="1"/>
</dbReference>
<evidence type="ECO:0000256" key="1">
    <source>
        <dbReference type="ARBA" id="ARBA00022741"/>
    </source>
</evidence>
<evidence type="ECO:0000259" key="11">
    <source>
        <dbReference type="PROSITE" id="PS51195"/>
    </source>
</evidence>
<dbReference type="Pfam" id="PF00271">
    <property type="entry name" value="Helicase_C"/>
    <property type="match status" value="1"/>
</dbReference>
<keyword evidence="13" id="KW-1185">Reference proteome</keyword>
<dbReference type="InterPro" id="IPR014014">
    <property type="entry name" value="RNA_helicase_DEAD_Q_motif"/>
</dbReference>
<evidence type="ECO:0000256" key="8">
    <source>
        <dbReference type="SAM" id="MobiDB-lite"/>
    </source>
</evidence>
<dbReference type="RefSeq" id="WP_205459512.1">
    <property type="nucleotide sequence ID" value="NZ_JAFHKK010000020.1"/>
</dbReference>
<evidence type="ECO:0000256" key="3">
    <source>
        <dbReference type="ARBA" id="ARBA00022806"/>
    </source>
</evidence>
<evidence type="ECO:0000313" key="13">
    <source>
        <dbReference type="Proteomes" id="UP000703590"/>
    </source>
</evidence>
<reference evidence="12" key="2">
    <citation type="submission" date="2021-02" db="EMBL/GenBank/DDBJ databases">
        <authorList>
            <person name="Merkel A.Y."/>
        </authorList>
    </citation>
    <scope>NUCLEOTIDE SEQUENCE</scope>
    <source>
        <strain evidence="12">T05b</strain>
    </source>
</reference>
<feature type="domain" description="DEAD-box RNA helicase Q" evidence="11">
    <location>
        <begin position="3"/>
        <end position="31"/>
    </location>
</feature>
<keyword evidence="4 7" id="KW-0067">ATP-binding</keyword>
<feature type="domain" description="Helicase ATP-binding" evidence="9">
    <location>
        <begin position="34"/>
        <end position="204"/>
    </location>
</feature>
<keyword evidence="1 7" id="KW-0547">Nucleotide-binding</keyword>
<name>A0ABS2WTI0_9BACT</name>
<dbReference type="InterPro" id="IPR044742">
    <property type="entry name" value="DEAD/DEAH_RhlB"/>
</dbReference>
<evidence type="ECO:0000259" key="10">
    <source>
        <dbReference type="PROSITE" id="PS51194"/>
    </source>
</evidence>
<dbReference type="PROSITE" id="PS51195">
    <property type="entry name" value="Q_MOTIF"/>
    <property type="match status" value="1"/>
</dbReference>
<dbReference type="InterPro" id="IPR001650">
    <property type="entry name" value="Helicase_C-like"/>
</dbReference>
<proteinExistence type="inferred from homology"/>
<evidence type="ECO:0000256" key="6">
    <source>
        <dbReference type="PROSITE-ProRule" id="PRU00552"/>
    </source>
</evidence>
<dbReference type="PANTHER" id="PTHR47959">
    <property type="entry name" value="ATP-DEPENDENT RNA HELICASE RHLE-RELATED"/>
    <property type="match status" value="1"/>
</dbReference>
<comment type="similarity">
    <text evidence="5 7">Belongs to the DEAD box helicase family.</text>
</comment>
<dbReference type="EMBL" id="JAFHKK010000020">
    <property type="protein sequence ID" value="MBN2964964.1"/>
    <property type="molecule type" value="Genomic_DNA"/>
</dbReference>
<dbReference type="InterPro" id="IPR050079">
    <property type="entry name" value="DEAD_box_RNA_helicase"/>
</dbReference>
<dbReference type="Pfam" id="PF00270">
    <property type="entry name" value="DEAD"/>
    <property type="match status" value="1"/>
</dbReference>
<comment type="caution">
    <text evidence="12">The sequence shown here is derived from an EMBL/GenBank/DDBJ whole genome shotgun (WGS) entry which is preliminary data.</text>
</comment>
<dbReference type="InterPro" id="IPR000629">
    <property type="entry name" value="RNA-helicase_DEAD-box_CS"/>
</dbReference>
<dbReference type="Proteomes" id="UP000703590">
    <property type="component" value="Unassembled WGS sequence"/>
</dbReference>
<evidence type="ECO:0000256" key="7">
    <source>
        <dbReference type="RuleBase" id="RU000492"/>
    </source>
</evidence>
<dbReference type="SUPFAM" id="SSF52540">
    <property type="entry name" value="P-loop containing nucleoside triphosphate hydrolases"/>
    <property type="match status" value="1"/>
</dbReference>
<evidence type="ECO:0000256" key="4">
    <source>
        <dbReference type="ARBA" id="ARBA00022840"/>
    </source>
</evidence>
<dbReference type="InterPro" id="IPR014001">
    <property type="entry name" value="Helicase_ATP-bd"/>
</dbReference>
<evidence type="ECO:0000313" key="12">
    <source>
        <dbReference type="EMBL" id="MBN2964964.1"/>
    </source>
</evidence>
<dbReference type="Gene3D" id="3.40.50.300">
    <property type="entry name" value="P-loop containing nucleotide triphosphate hydrolases"/>
    <property type="match status" value="2"/>
</dbReference>
<feature type="region of interest" description="Disordered" evidence="8">
    <location>
        <begin position="447"/>
        <end position="485"/>
    </location>
</feature>
<feature type="short sequence motif" description="Q motif" evidence="6">
    <location>
        <begin position="3"/>
        <end position="31"/>
    </location>
</feature>
<evidence type="ECO:0000256" key="2">
    <source>
        <dbReference type="ARBA" id="ARBA00022801"/>
    </source>
</evidence>
<gene>
    <name evidence="12" type="ORF">JWV37_09250</name>
</gene>
<dbReference type="GO" id="GO:0004386">
    <property type="term" value="F:helicase activity"/>
    <property type="evidence" value="ECO:0007669"/>
    <property type="project" value="UniProtKB-KW"/>
</dbReference>
<protein>
    <submittedName>
        <fullName evidence="12">DEAD/DEAH box helicase</fullName>
    </submittedName>
</protein>
<sequence length="485" mass="53510">MTTTFESFALDAAIFKAVQEAGFKEPSPIQQQAIPLVLEGHDMVAQAQTGTGKTAAFALPILSKVDPREKGVHVLVITPTRELATQVSDEIYMLGRFKGFKTVTVYGGSSYTRQMKLIEAGASVVVATPGRMLDLLKNNRLKDFNPSVVVLDEADEMLDMGFLDDIKEIFTYLPSSRQTMLFSATMPEPIKQLAKKILKEPKFVSVTPANMTTNVDIEQCYYVIEEWERDDAVIRLLDTLDPDKAIMFCRTKKEVDMLTTKLTAGGFAVKGLHGDMEQPQREEVIKAFRFSNIDLLVATDVAARGLNVKEISHVINVHIPFDPESYVHRIGRTGRAGKKGMAITLCTPMEYNSIQRIGKKVGTNIEHRVLPTRGELQKSRLSNLARTIEQAPLNENAPAVLTVLENETDLANIALKAISLLLEQEKANGPEKIGLDEQTFAKVIKRLAGRTDSKNRGGFRNRRPSGGGGRSSSGGRSDYKGGGRR</sequence>
<keyword evidence="3 7" id="KW-0347">Helicase</keyword>
<dbReference type="PROSITE" id="PS51192">
    <property type="entry name" value="HELICASE_ATP_BIND_1"/>
    <property type="match status" value="1"/>
</dbReference>
<evidence type="ECO:0000256" key="5">
    <source>
        <dbReference type="ARBA" id="ARBA00038437"/>
    </source>
</evidence>
<organism evidence="12 13">
    <name type="scientific">Sulfurospirillum tamanense</name>
    <dbReference type="NCBI Taxonomy" id="2813362"/>
    <lineage>
        <taxon>Bacteria</taxon>
        <taxon>Pseudomonadati</taxon>
        <taxon>Campylobacterota</taxon>
        <taxon>Epsilonproteobacteria</taxon>
        <taxon>Campylobacterales</taxon>
        <taxon>Sulfurospirillaceae</taxon>
        <taxon>Sulfurospirillum</taxon>
    </lineage>
</organism>
<dbReference type="PROSITE" id="PS00039">
    <property type="entry name" value="DEAD_ATP_HELICASE"/>
    <property type="match status" value="1"/>
</dbReference>
<dbReference type="PROSITE" id="PS51194">
    <property type="entry name" value="HELICASE_CTER"/>
    <property type="match status" value="1"/>
</dbReference>
<dbReference type="SMART" id="SM00487">
    <property type="entry name" value="DEXDc"/>
    <property type="match status" value="1"/>
</dbReference>
<dbReference type="SMART" id="SM00490">
    <property type="entry name" value="HELICc"/>
    <property type="match status" value="1"/>
</dbReference>
<reference evidence="12" key="1">
    <citation type="submission" date="2021-02" db="EMBL/GenBank/DDBJ databases">
        <title>Sulfurospirillum tamanensis sp. nov.</title>
        <authorList>
            <person name="Frolova A."/>
            <person name="Merkel A."/>
            <person name="Slobodkin A."/>
        </authorList>
    </citation>
    <scope>NUCLEOTIDE SEQUENCE</scope>
    <source>
        <strain evidence="12">T05b</strain>
    </source>
</reference>
<feature type="domain" description="Helicase C-terminal" evidence="10">
    <location>
        <begin position="216"/>
        <end position="376"/>
    </location>
</feature>
<dbReference type="InterPro" id="IPR011545">
    <property type="entry name" value="DEAD/DEAH_box_helicase_dom"/>
</dbReference>